<evidence type="ECO:0000256" key="3">
    <source>
        <dbReference type="RuleBase" id="RU003690"/>
    </source>
</evidence>
<dbReference type="SUPFAM" id="SSF51445">
    <property type="entry name" value="(Trans)glycosidases"/>
    <property type="match status" value="1"/>
</dbReference>
<dbReference type="InterPro" id="IPR033132">
    <property type="entry name" value="GH_1_N_CS"/>
</dbReference>
<dbReference type="PANTHER" id="PTHR10353">
    <property type="entry name" value="GLYCOSYL HYDROLASE"/>
    <property type="match status" value="1"/>
</dbReference>
<reference evidence="5" key="2">
    <citation type="submission" date="2023-06" db="EMBL/GenBank/DDBJ databases">
        <authorList>
            <person name="Ma L."/>
            <person name="Liu K.-W."/>
            <person name="Li Z."/>
            <person name="Hsiao Y.-Y."/>
            <person name="Qi Y."/>
            <person name="Fu T."/>
            <person name="Tang G."/>
            <person name="Zhang D."/>
            <person name="Sun W.-H."/>
            <person name="Liu D.-K."/>
            <person name="Li Y."/>
            <person name="Chen G.-Z."/>
            <person name="Liu X.-D."/>
            <person name="Liao X.-Y."/>
            <person name="Jiang Y.-T."/>
            <person name="Yu X."/>
            <person name="Hao Y."/>
            <person name="Huang J."/>
            <person name="Zhao X.-W."/>
            <person name="Ke S."/>
            <person name="Chen Y.-Y."/>
            <person name="Wu W.-L."/>
            <person name="Hsu J.-L."/>
            <person name="Lin Y.-F."/>
            <person name="Huang M.-D."/>
            <person name="Li C.-Y."/>
            <person name="Huang L."/>
            <person name="Wang Z.-W."/>
            <person name="Zhao X."/>
            <person name="Zhong W.-Y."/>
            <person name="Peng D.-H."/>
            <person name="Ahmad S."/>
            <person name="Lan S."/>
            <person name="Zhang J.-S."/>
            <person name="Tsai W.-C."/>
            <person name="Van De Peer Y."/>
            <person name="Liu Z.-J."/>
        </authorList>
    </citation>
    <scope>NUCLEOTIDE SEQUENCE</scope>
    <source>
        <strain evidence="5">SCP</strain>
        <tissue evidence="5">Leaves</tissue>
    </source>
</reference>
<dbReference type="Gene3D" id="3.20.20.80">
    <property type="entry name" value="Glycosidases"/>
    <property type="match status" value="1"/>
</dbReference>
<dbReference type="PANTHER" id="PTHR10353:SF28">
    <property type="entry name" value="BETA-GLUCOSIDASE 44"/>
    <property type="match status" value="1"/>
</dbReference>
<dbReference type="GO" id="GO:0008422">
    <property type="term" value="F:beta-glucosidase activity"/>
    <property type="evidence" value="ECO:0007669"/>
    <property type="project" value="UniProtKB-ARBA"/>
</dbReference>
<dbReference type="GO" id="GO:0005975">
    <property type="term" value="P:carbohydrate metabolic process"/>
    <property type="evidence" value="ECO:0007669"/>
    <property type="project" value="InterPro"/>
</dbReference>
<comment type="similarity">
    <text evidence="1 3">Belongs to the glycosyl hydrolase 1 family.</text>
</comment>
<gene>
    <name evidence="5" type="ORF">QJS04_geneDACA017639</name>
</gene>
<dbReference type="InterPro" id="IPR017853">
    <property type="entry name" value="GH"/>
</dbReference>
<dbReference type="Pfam" id="PF00232">
    <property type="entry name" value="Glyco_hydro_1"/>
    <property type="match status" value="1"/>
</dbReference>
<comment type="caution">
    <text evidence="5">The sequence shown here is derived from an EMBL/GenBank/DDBJ whole genome shotgun (WGS) entry which is preliminary data.</text>
</comment>
<dbReference type="InterPro" id="IPR001360">
    <property type="entry name" value="Glyco_hydro_1"/>
</dbReference>
<keyword evidence="4" id="KW-0732">Signal</keyword>
<keyword evidence="6" id="KW-1185">Reference proteome</keyword>
<sequence length="525" mass="60328">MKRRLCHSFSIHLICIAVLFLLLGGSRCSAEDGSGRDKVEDEPSRFRYETGGLSRLSFPKGFVFGTATSAYQVEGAASEDGKGPSVWDVFVRRPGAILNNDTGKVAADEYHRYKEDVDIMAKMNFDAYRFSISWSRIFPNGVGEINWEGVAYYDRLINYLLKKGITPYVNLHHYDTPEALEKQFKGFLSRQIVDAYVNFADFCFKIFGDRVKNWMTFNEPGIVALYGYDPGTAAPGRCSHPYGNCREGDSTREPYIVAHNFILCHAAAVQRYRKRYQATQKGRIGIILDFSWYEPLTDSVADRQAAQRSRDFEFGWFLHPIVYGEYPKSMQELVGERLPMFSAGEIDMVKGSMDFVGINHYTSQYAYARKAPLPKSRDYLMDRNAGFTTMRNGVPIGPRAHSNWLYIVPWGIYKVVTYVKEHYGNPTIIISENGMDDPGNGTFPQALHDTKRIHYFKSYLPQLKKAIDEGCNVIGYFAWSLLDNFEWTSGYTSRFGLVYVDYKDLKRYPKMSAYWFREMLRRKKN</sequence>
<name>A0AAV9AWZ3_ACOGR</name>
<evidence type="ECO:0000256" key="1">
    <source>
        <dbReference type="ARBA" id="ARBA00010838"/>
    </source>
</evidence>
<dbReference type="Proteomes" id="UP001179952">
    <property type="component" value="Unassembled WGS sequence"/>
</dbReference>
<feature type="signal peptide" evidence="4">
    <location>
        <begin position="1"/>
        <end position="30"/>
    </location>
</feature>
<reference evidence="5" key="1">
    <citation type="journal article" date="2023" name="Nat. Commun.">
        <title>Diploid and tetraploid genomes of Acorus and the evolution of monocots.</title>
        <authorList>
            <person name="Ma L."/>
            <person name="Liu K.W."/>
            <person name="Li Z."/>
            <person name="Hsiao Y.Y."/>
            <person name="Qi Y."/>
            <person name="Fu T."/>
            <person name="Tang G.D."/>
            <person name="Zhang D."/>
            <person name="Sun W.H."/>
            <person name="Liu D.K."/>
            <person name="Li Y."/>
            <person name="Chen G.Z."/>
            <person name="Liu X.D."/>
            <person name="Liao X.Y."/>
            <person name="Jiang Y.T."/>
            <person name="Yu X."/>
            <person name="Hao Y."/>
            <person name="Huang J."/>
            <person name="Zhao X.W."/>
            <person name="Ke S."/>
            <person name="Chen Y.Y."/>
            <person name="Wu W.L."/>
            <person name="Hsu J.L."/>
            <person name="Lin Y.F."/>
            <person name="Huang M.D."/>
            <person name="Li C.Y."/>
            <person name="Huang L."/>
            <person name="Wang Z.W."/>
            <person name="Zhao X."/>
            <person name="Zhong W.Y."/>
            <person name="Peng D.H."/>
            <person name="Ahmad S."/>
            <person name="Lan S."/>
            <person name="Zhang J.S."/>
            <person name="Tsai W.C."/>
            <person name="Van de Peer Y."/>
            <person name="Liu Z.J."/>
        </authorList>
    </citation>
    <scope>NUCLEOTIDE SEQUENCE</scope>
    <source>
        <strain evidence="5">SCP</strain>
    </source>
</reference>
<dbReference type="PROSITE" id="PS00653">
    <property type="entry name" value="GLYCOSYL_HYDROL_F1_2"/>
    <property type="match status" value="1"/>
</dbReference>
<evidence type="ECO:0000313" key="6">
    <source>
        <dbReference type="Proteomes" id="UP001179952"/>
    </source>
</evidence>
<dbReference type="AlphaFoldDB" id="A0AAV9AWZ3"/>
<proteinExistence type="inferred from homology"/>
<dbReference type="PRINTS" id="PR00131">
    <property type="entry name" value="GLHYDRLASE1"/>
</dbReference>
<keyword evidence="2" id="KW-0378">Hydrolase</keyword>
<evidence type="ECO:0000256" key="4">
    <source>
        <dbReference type="SAM" id="SignalP"/>
    </source>
</evidence>
<dbReference type="FunFam" id="3.20.20.80:FF:000041">
    <property type="entry name" value="Beta-glucosidase 7"/>
    <property type="match status" value="1"/>
</dbReference>
<organism evidence="5 6">
    <name type="scientific">Acorus gramineus</name>
    <name type="common">Dwarf sweet flag</name>
    <dbReference type="NCBI Taxonomy" id="55184"/>
    <lineage>
        <taxon>Eukaryota</taxon>
        <taxon>Viridiplantae</taxon>
        <taxon>Streptophyta</taxon>
        <taxon>Embryophyta</taxon>
        <taxon>Tracheophyta</taxon>
        <taxon>Spermatophyta</taxon>
        <taxon>Magnoliopsida</taxon>
        <taxon>Liliopsida</taxon>
        <taxon>Acoraceae</taxon>
        <taxon>Acorus</taxon>
    </lineage>
</organism>
<accession>A0AAV9AWZ3</accession>
<evidence type="ECO:0000313" key="5">
    <source>
        <dbReference type="EMBL" id="KAK1268432.1"/>
    </source>
</evidence>
<evidence type="ECO:0000256" key="2">
    <source>
        <dbReference type="ARBA" id="ARBA00022801"/>
    </source>
</evidence>
<protein>
    <submittedName>
        <fullName evidence="5">Beta-glucosidase 44</fullName>
    </submittedName>
</protein>
<dbReference type="EMBL" id="JAUJYN010000006">
    <property type="protein sequence ID" value="KAK1268432.1"/>
    <property type="molecule type" value="Genomic_DNA"/>
</dbReference>
<feature type="chain" id="PRO_5043888711" evidence="4">
    <location>
        <begin position="31"/>
        <end position="525"/>
    </location>
</feature>